<dbReference type="NCBIfam" id="TIGR00136">
    <property type="entry name" value="mnmG_gidA"/>
    <property type="match status" value="1"/>
</dbReference>
<dbReference type="InterPro" id="IPR002218">
    <property type="entry name" value="MnmG-rel"/>
</dbReference>
<sequence length="629" mass="70290">MGYNAGSYDVIVIGAGHAGCEAGLAAARMGSKTLMLTINLDMVAFMPCNPSVGGPAKGIVVREIDALGGEMGRNIDKTHIQMRMLNTGKGPAVRALRAQADKFSYQHELKKTIEETPNLTLFQGMVERLIVEDGECKGVITQAGAEYTAKTVVITTGTFLRGEIIIGDLKYSSGPNNQQPSITLSEHLEELGFDLVRFKTGTPPRVNSNTIDYSKTEIQPGDDKPRAFSFETTKFIMDQIPCWLTYTSTETHRLIDENLHRSAMYSGMIKGTGPRYCPSIEDKVVRFNDKPRHQIFLEPEGRNTQEVYVQGLSTSLPEDVQRDMLRTIPGLENVEMMRTGYAIEYDAIVPTQLWPTLETKKIKNLYTAGQINGTSGYEEAAGQGLMAGINAACRSLGKKEVILGREDAYIGVLIDDLVTKGTNEPYRLLTSRAEYRLLLRHDNADLRLTEIGHEIGLIKEERYERFTNKKLQIEQEKERLSSIIIKPRPEVQELIRNIGGSELKDGIRASDLLRRPEMTYEHIRLLVPSEVELSDEVTEQVEIQIKYEGYIEKSLQQVERMKKMESKKIPVDIDYDAISSLASEARQKLKDVRPLSVGQASRISGVNPADISILLVYIEQGKIARVSNQ</sequence>
<comment type="similarity">
    <text evidence="3 12">Belongs to the MnmG family.</text>
</comment>
<evidence type="ECO:0000256" key="4">
    <source>
        <dbReference type="ARBA" id="ARBA00020461"/>
    </source>
</evidence>
<dbReference type="FunFam" id="3.50.50.60:FF:000002">
    <property type="entry name" value="tRNA uridine 5-carboxymethylaminomethyl modification enzyme MnmG"/>
    <property type="match status" value="1"/>
</dbReference>
<evidence type="ECO:0000256" key="12">
    <source>
        <dbReference type="HAMAP-Rule" id="MF_00129"/>
    </source>
</evidence>
<dbReference type="InterPro" id="IPR040131">
    <property type="entry name" value="MnmG_N"/>
</dbReference>
<dbReference type="FunFam" id="1.10.10.1800:FF:000001">
    <property type="entry name" value="tRNA uridine 5-carboxymethylaminomethyl modification enzyme MnmG"/>
    <property type="match status" value="1"/>
</dbReference>
<dbReference type="Proteomes" id="UP001216801">
    <property type="component" value="Unassembled WGS sequence"/>
</dbReference>
<evidence type="ECO:0000256" key="10">
    <source>
        <dbReference type="ARBA" id="ARBA00025948"/>
    </source>
</evidence>
<evidence type="ECO:0000256" key="9">
    <source>
        <dbReference type="ARBA" id="ARBA00023027"/>
    </source>
</evidence>
<evidence type="ECO:0000256" key="11">
    <source>
        <dbReference type="ARBA" id="ARBA00031800"/>
    </source>
</evidence>
<dbReference type="GO" id="GO:0002098">
    <property type="term" value="P:tRNA wobble uridine modification"/>
    <property type="evidence" value="ECO:0007669"/>
    <property type="project" value="InterPro"/>
</dbReference>
<dbReference type="InterPro" id="IPR036188">
    <property type="entry name" value="FAD/NAD-bd_sf"/>
</dbReference>
<feature type="binding site" evidence="12">
    <location>
        <position position="126"/>
    </location>
    <ligand>
        <name>FAD</name>
        <dbReference type="ChEBI" id="CHEBI:57692"/>
    </ligand>
</feature>
<keyword evidence="5 12" id="KW-0963">Cytoplasm</keyword>
<dbReference type="InterPro" id="IPR004416">
    <property type="entry name" value="MnmG"/>
</dbReference>
<comment type="subunit">
    <text evidence="10 12">Homodimer. Heterotetramer of two MnmE and two MnmG subunits.</text>
</comment>
<evidence type="ECO:0000256" key="2">
    <source>
        <dbReference type="ARBA" id="ARBA00003717"/>
    </source>
</evidence>
<dbReference type="RefSeq" id="WP_277616535.1">
    <property type="nucleotide sequence ID" value="NZ_JARPRP010000008.1"/>
</dbReference>
<dbReference type="Gene3D" id="3.50.50.60">
    <property type="entry name" value="FAD/NAD(P)-binding domain"/>
    <property type="match status" value="2"/>
</dbReference>
<evidence type="ECO:0000313" key="14">
    <source>
        <dbReference type="EMBL" id="MDG0953064.1"/>
    </source>
</evidence>
<dbReference type="PANTHER" id="PTHR11806">
    <property type="entry name" value="GLUCOSE INHIBITED DIVISION PROTEIN A"/>
    <property type="match status" value="1"/>
</dbReference>
<comment type="caution">
    <text evidence="14">The sequence shown here is derived from an EMBL/GenBank/DDBJ whole genome shotgun (WGS) entry which is preliminary data.</text>
</comment>
<dbReference type="Gene3D" id="1.10.10.1800">
    <property type="entry name" value="tRNA uridine 5-carboxymethylaminomethyl modification enzyme MnmG/GidA"/>
    <property type="match status" value="1"/>
</dbReference>
<dbReference type="FunFam" id="3.50.50.60:FF:000063">
    <property type="entry name" value="tRNA uridine 5-carboxymethylaminomethyl modification enzyme MnmG"/>
    <property type="match status" value="1"/>
</dbReference>
<dbReference type="InterPro" id="IPR044920">
    <property type="entry name" value="MnmG_C_subdom_sf"/>
</dbReference>
<evidence type="ECO:0000256" key="1">
    <source>
        <dbReference type="ARBA" id="ARBA00001974"/>
    </source>
</evidence>
<evidence type="ECO:0000256" key="8">
    <source>
        <dbReference type="ARBA" id="ARBA00022827"/>
    </source>
</evidence>
<gene>
    <name evidence="12 14" type="primary">mnmG</name>
    <name evidence="12 14" type="synonym">gidA</name>
    <name evidence="14" type="ORF">P6U19_10725</name>
</gene>
<dbReference type="FunFam" id="1.10.150.570:FF:000001">
    <property type="entry name" value="tRNA uridine 5-carboxymethylaminomethyl modification enzyme MnmG"/>
    <property type="match status" value="1"/>
</dbReference>
<evidence type="ECO:0000256" key="5">
    <source>
        <dbReference type="ARBA" id="ARBA00022490"/>
    </source>
</evidence>
<dbReference type="SMART" id="SM01228">
    <property type="entry name" value="GIDA_assoc_3"/>
    <property type="match status" value="1"/>
</dbReference>
<dbReference type="InterPro" id="IPR049312">
    <property type="entry name" value="GIDA_C_N"/>
</dbReference>
<keyword evidence="8 12" id="KW-0274">FAD</keyword>
<evidence type="ECO:0000256" key="6">
    <source>
        <dbReference type="ARBA" id="ARBA00022630"/>
    </source>
</evidence>
<feature type="binding site" evidence="12">
    <location>
        <begin position="14"/>
        <end position="19"/>
    </location>
    <ligand>
        <name>FAD</name>
        <dbReference type="ChEBI" id="CHEBI:57692"/>
    </ligand>
</feature>
<dbReference type="SUPFAM" id="SSF51905">
    <property type="entry name" value="FAD/NAD(P)-binding domain"/>
    <property type="match status" value="1"/>
</dbReference>
<name>A0AAJ1K1Q6_9BACI</name>
<dbReference type="GO" id="GO:0030488">
    <property type="term" value="P:tRNA methylation"/>
    <property type="evidence" value="ECO:0007669"/>
    <property type="project" value="TreeGrafter"/>
</dbReference>
<dbReference type="HAMAP" id="MF_00129">
    <property type="entry name" value="MnmG_GidA"/>
    <property type="match status" value="1"/>
</dbReference>
<evidence type="ECO:0000256" key="3">
    <source>
        <dbReference type="ARBA" id="ARBA00007653"/>
    </source>
</evidence>
<reference evidence="14" key="1">
    <citation type="submission" date="2023-03" db="EMBL/GenBank/DDBJ databases">
        <title>Genetic diversity of Bacillus cereus sensu lato isolates from Slovenia.</title>
        <authorList>
            <person name="Abdelli M."/>
        </authorList>
    </citation>
    <scope>NUCLEOTIDE SEQUENCE</scope>
    <source>
        <strain evidence="14">SIBC39</strain>
    </source>
</reference>
<dbReference type="Pfam" id="PF13932">
    <property type="entry name" value="SAM_GIDA_C"/>
    <property type="match status" value="1"/>
</dbReference>
<dbReference type="GO" id="GO:0050660">
    <property type="term" value="F:flavin adenine dinucleotide binding"/>
    <property type="evidence" value="ECO:0007669"/>
    <property type="project" value="UniProtKB-UniRule"/>
</dbReference>
<dbReference type="PROSITE" id="PS01281">
    <property type="entry name" value="GIDA_2"/>
    <property type="match status" value="1"/>
</dbReference>
<dbReference type="InterPro" id="IPR047001">
    <property type="entry name" value="MnmG_C_subdom"/>
</dbReference>
<accession>A0AAJ1K1Q6</accession>
<comment type="cofactor">
    <cofactor evidence="1 12">
        <name>FAD</name>
        <dbReference type="ChEBI" id="CHEBI:57692"/>
    </cofactor>
</comment>
<dbReference type="PROSITE" id="PS01280">
    <property type="entry name" value="GIDA_1"/>
    <property type="match status" value="1"/>
</dbReference>
<dbReference type="AlphaFoldDB" id="A0AAJ1K1Q6"/>
<comment type="subcellular location">
    <subcellularLocation>
        <location evidence="12">Cytoplasm</location>
    </subcellularLocation>
</comment>
<dbReference type="InterPro" id="IPR026904">
    <property type="entry name" value="MnmG_C"/>
</dbReference>
<dbReference type="Pfam" id="PF21680">
    <property type="entry name" value="GIDA_C_1st"/>
    <property type="match status" value="1"/>
</dbReference>
<dbReference type="GO" id="GO:0005829">
    <property type="term" value="C:cytosol"/>
    <property type="evidence" value="ECO:0007669"/>
    <property type="project" value="TreeGrafter"/>
</dbReference>
<keyword evidence="9 12" id="KW-0520">NAD</keyword>
<evidence type="ECO:0000256" key="7">
    <source>
        <dbReference type="ARBA" id="ARBA00022694"/>
    </source>
</evidence>
<dbReference type="PRINTS" id="PR00411">
    <property type="entry name" value="PNDRDTASEI"/>
</dbReference>
<dbReference type="Gene3D" id="1.10.150.570">
    <property type="entry name" value="GidA associated domain, C-terminal subdomain"/>
    <property type="match status" value="1"/>
</dbReference>
<comment type="function">
    <text evidence="2 12">NAD-binding protein involved in the addition of a carboxymethylaminomethyl (cmnm) group at the wobble position (U34) of certain tRNAs, forming tRNA-cmnm(5)s(2)U34.</text>
</comment>
<feature type="domain" description="tRNA uridine 5-carboxymethylaminomethyl modification enzyme C-terminal subdomain" evidence="13">
    <location>
        <begin position="545"/>
        <end position="616"/>
    </location>
</feature>
<keyword evidence="6 12" id="KW-0285">Flavoprotein</keyword>
<dbReference type="InterPro" id="IPR020595">
    <property type="entry name" value="MnmG-rel_CS"/>
</dbReference>
<dbReference type="PANTHER" id="PTHR11806:SF0">
    <property type="entry name" value="PROTEIN MTO1 HOMOLOG, MITOCHONDRIAL"/>
    <property type="match status" value="1"/>
</dbReference>
<feature type="binding site" evidence="12">
    <location>
        <position position="370"/>
    </location>
    <ligand>
        <name>FAD</name>
        <dbReference type="ChEBI" id="CHEBI:57692"/>
    </ligand>
</feature>
<feature type="binding site" evidence="12">
    <location>
        <begin position="273"/>
        <end position="287"/>
    </location>
    <ligand>
        <name>NAD(+)</name>
        <dbReference type="ChEBI" id="CHEBI:57540"/>
    </ligand>
</feature>
<proteinExistence type="inferred from homology"/>
<feature type="binding site" evidence="12">
    <location>
        <position position="181"/>
    </location>
    <ligand>
        <name>FAD</name>
        <dbReference type="ChEBI" id="CHEBI:57692"/>
    </ligand>
</feature>
<organism evidence="14 15">
    <name type="scientific">Bacillus paranthracis</name>
    <dbReference type="NCBI Taxonomy" id="2026186"/>
    <lineage>
        <taxon>Bacteria</taxon>
        <taxon>Bacillati</taxon>
        <taxon>Bacillota</taxon>
        <taxon>Bacilli</taxon>
        <taxon>Bacillales</taxon>
        <taxon>Bacillaceae</taxon>
        <taxon>Bacillus</taxon>
        <taxon>Bacillus cereus group</taxon>
    </lineage>
</organism>
<dbReference type="Pfam" id="PF01134">
    <property type="entry name" value="GIDA"/>
    <property type="match status" value="1"/>
</dbReference>
<evidence type="ECO:0000313" key="15">
    <source>
        <dbReference type="Proteomes" id="UP001216801"/>
    </source>
</evidence>
<evidence type="ECO:0000259" key="13">
    <source>
        <dbReference type="SMART" id="SM01228"/>
    </source>
</evidence>
<keyword evidence="7 12" id="KW-0819">tRNA processing</keyword>
<protein>
    <recommendedName>
        <fullName evidence="4 12">tRNA uridine 5-carboxymethylaminomethyl modification enzyme MnmG</fullName>
    </recommendedName>
    <alternativeName>
        <fullName evidence="11 12">Glucose-inhibited division protein A</fullName>
    </alternativeName>
</protein>
<dbReference type="EMBL" id="JARPRR010000006">
    <property type="protein sequence ID" value="MDG0953064.1"/>
    <property type="molecule type" value="Genomic_DNA"/>
</dbReference>